<dbReference type="InterPro" id="IPR041614">
    <property type="entry name" value="DprA_WH"/>
</dbReference>
<keyword evidence="5" id="KW-1185">Reference proteome</keyword>
<comment type="similarity">
    <text evidence="1">Belongs to the DprA/Smf family.</text>
</comment>
<evidence type="ECO:0000313" key="5">
    <source>
        <dbReference type="Proteomes" id="UP001196509"/>
    </source>
</evidence>
<feature type="domain" description="DprA winged helix" evidence="3">
    <location>
        <begin position="312"/>
        <end position="371"/>
    </location>
</feature>
<dbReference type="SUPFAM" id="SSF102405">
    <property type="entry name" value="MCP/YpsA-like"/>
    <property type="match status" value="1"/>
</dbReference>
<evidence type="ECO:0000259" key="3">
    <source>
        <dbReference type="Pfam" id="PF17782"/>
    </source>
</evidence>
<dbReference type="PANTHER" id="PTHR43022:SF1">
    <property type="entry name" value="PROTEIN SMF"/>
    <property type="match status" value="1"/>
</dbReference>
<organism evidence="4 5">
    <name type="scientific">Flavimaribacter sediminis</name>
    <dbReference type="NCBI Taxonomy" id="2865987"/>
    <lineage>
        <taxon>Bacteria</taxon>
        <taxon>Pseudomonadati</taxon>
        <taxon>Pseudomonadota</taxon>
        <taxon>Alphaproteobacteria</taxon>
        <taxon>Hyphomicrobiales</taxon>
        <taxon>Rhizobiaceae</taxon>
        <taxon>Flavimaribacter</taxon>
    </lineage>
</organism>
<feature type="domain" description="Smf/DprA SLOG" evidence="2">
    <location>
        <begin position="86"/>
        <end position="291"/>
    </location>
</feature>
<name>A0AAE3D041_9HYPH</name>
<gene>
    <name evidence="4" type="primary">dprA</name>
    <name evidence="4" type="ORF">K1W69_05340</name>
</gene>
<dbReference type="RefSeq" id="WP_220227273.1">
    <property type="nucleotide sequence ID" value="NZ_JAICBX010000001.1"/>
</dbReference>
<evidence type="ECO:0000256" key="1">
    <source>
        <dbReference type="ARBA" id="ARBA00006525"/>
    </source>
</evidence>
<evidence type="ECO:0000259" key="2">
    <source>
        <dbReference type="Pfam" id="PF02481"/>
    </source>
</evidence>
<sequence>MAKIAAGGLRSLGEIELIDTIRLIRSPNVGPVTFHKLIMRFGDAGAALDALPELAQRGGLSKPFRIAGRDVGERELEKANRAGCRLIASCEPGYPPALRAIDSAPPIITIKGDASLFARPSAAIVGSRNASIAGCKIAGMLARGIGEAGFSVTSGLARGIDAAAHEASVPTGTIAVLAGGLDRPYPPQNIPLMNRIAETGIVLSETPFGHEPRARDFPRRNRIIAGISLGLVVVEAAKRSGSLISARLAGDYGRLVFAVPGSPLDPRAKGTNDLIRDGAILAAEPGHVVSAIDPLVAVPEEFNFQADDQLGEPAAAPPPADADRERIAGLMGPTPIAIDDIIRHAGVAASQVQMVLLELDLAGRIERHAGGMVSLATPYSAN</sequence>
<dbReference type="InterPro" id="IPR036388">
    <property type="entry name" value="WH-like_DNA-bd_sf"/>
</dbReference>
<dbReference type="Proteomes" id="UP001196509">
    <property type="component" value="Unassembled WGS sequence"/>
</dbReference>
<proteinExistence type="inferred from homology"/>
<dbReference type="Pfam" id="PF02481">
    <property type="entry name" value="DNA_processg_A"/>
    <property type="match status" value="1"/>
</dbReference>
<dbReference type="GO" id="GO:0009294">
    <property type="term" value="P:DNA-mediated transformation"/>
    <property type="evidence" value="ECO:0007669"/>
    <property type="project" value="InterPro"/>
</dbReference>
<dbReference type="Pfam" id="PF21102">
    <property type="entry name" value="DprA_N"/>
    <property type="match status" value="1"/>
</dbReference>
<dbReference type="PANTHER" id="PTHR43022">
    <property type="entry name" value="PROTEIN SMF"/>
    <property type="match status" value="1"/>
</dbReference>
<dbReference type="Gene3D" id="1.10.10.10">
    <property type="entry name" value="Winged helix-like DNA-binding domain superfamily/Winged helix DNA-binding domain"/>
    <property type="match status" value="1"/>
</dbReference>
<dbReference type="InterPro" id="IPR057666">
    <property type="entry name" value="DrpA_SLOG"/>
</dbReference>
<dbReference type="EMBL" id="JAICBX010000001">
    <property type="protein sequence ID" value="MBW8636607.1"/>
    <property type="molecule type" value="Genomic_DNA"/>
</dbReference>
<comment type="caution">
    <text evidence="4">The sequence shown here is derived from an EMBL/GenBank/DDBJ whole genome shotgun (WGS) entry which is preliminary data.</text>
</comment>
<dbReference type="InterPro" id="IPR003488">
    <property type="entry name" value="DprA"/>
</dbReference>
<protein>
    <submittedName>
        <fullName evidence="4">DNA-processing protein DprA</fullName>
    </submittedName>
</protein>
<dbReference type="AlphaFoldDB" id="A0AAE3D041"/>
<reference evidence="4" key="1">
    <citation type="submission" date="2021-08" db="EMBL/GenBank/DDBJ databases">
        <title>Hoeflea bacterium WL0058 sp. nov., isolated from the sediment.</title>
        <authorList>
            <person name="Wang L."/>
            <person name="Zhang D."/>
        </authorList>
    </citation>
    <scope>NUCLEOTIDE SEQUENCE</scope>
    <source>
        <strain evidence="4">WL0058</strain>
    </source>
</reference>
<dbReference type="Pfam" id="PF17782">
    <property type="entry name" value="WHD_DprA"/>
    <property type="match status" value="1"/>
</dbReference>
<dbReference type="Gene3D" id="3.40.50.450">
    <property type="match status" value="1"/>
</dbReference>
<dbReference type="NCBIfam" id="TIGR00732">
    <property type="entry name" value="dprA"/>
    <property type="match status" value="1"/>
</dbReference>
<evidence type="ECO:0000313" key="4">
    <source>
        <dbReference type="EMBL" id="MBW8636607.1"/>
    </source>
</evidence>
<accession>A0AAE3D041</accession>